<organism evidence="11 12">
    <name type="scientific">Aerococcus sanguinicola</name>
    <dbReference type="NCBI Taxonomy" id="119206"/>
    <lineage>
        <taxon>Bacteria</taxon>
        <taxon>Bacillati</taxon>
        <taxon>Bacillota</taxon>
        <taxon>Bacilli</taxon>
        <taxon>Lactobacillales</taxon>
        <taxon>Aerococcaceae</taxon>
        <taxon>Aerococcus</taxon>
    </lineage>
</organism>
<dbReference type="InterPro" id="IPR004604">
    <property type="entry name" value="DNA_recomb/repair_RecN"/>
</dbReference>
<dbReference type="FunFam" id="3.40.50.300:FF:000319">
    <property type="entry name" value="DNA repair protein RecN"/>
    <property type="match status" value="1"/>
</dbReference>
<dbReference type="PIRSF" id="PIRSF003128">
    <property type="entry name" value="RecN"/>
    <property type="match status" value="1"/>
</dbReference>
<keyword evidence="9" id="KW-0175">Coiled coil</keyword>
<dbReference type="PANTHER" id="PTHR11059">
    <property type="entry name" value="DNA REPAIR PROTEIN RECN"/>
    <property type="match status" value="1"/>
</dbReference>
<evidence type="ECO:0000313" key="12">
    <source>
        <dbReference type="Proteomes" id="UP000069912"/>
    </source>
</evidence>
<dbReference type="GO" id="GO:0005524">
    <property type="term" value="F:ATP binding"/>
    <property type="evidence" value="ECO:0007669"/>
    <property type="project" value="UniProtKB-KW"/>
</dbReference>
<dbReference type="EMBL" id="CP014160">
    <property type="protein sequence ID" value="AMB94696.1"/>
    <property type="molecule type" value="Genomic_DNA"/>
</dbReference>
<dbReference type="RefSeq" id="WP_067975992.1">
    <property type="nucleotide sequence ID" value="NZ_CP014160.1"/>
</dbReference>
<evidence type="ECO:0000313" key="11">
    <source>
        <dbReference type="EMBL" id="AMB94696.1"/>
    </source>
</evidence>
<dbReference type="NCBIfam" id="TIGR00634">
    <property type="entry name" value="recN"/>
    <property type="match status" value="1"/>
</dbReference>
<keyword evidence="12" id="KW-1185">Reference proteome</keyword>
<dbReference type="GO" id="GO:0006302">
    <property type="term" value="P:double-strand break repair"/>
    <property type="evidence" value="ECO:0007669"/>
    <property type="project" value="InterPro"/>
</dbReference>
<reference evidence="11 12" key="1">
    <citation type="journal article" date="2016" name="Genome Announc.">
        <title>Complete Genome Sequences of Aerococcus christensenii CCUG 28831T, Aerococcus sanguinicola CCUG 43001T, Aerococcus urinae CCUG 36881T, Aerococcus urinaeequi CCUG 28094T, Aerococcus urinaehominis CCUG 42038 BT, and Aerococcus viridans CCUG 4311T.</title>
        <authorList>
            <person name="Carkaci D."/>
            <person name="Dargis R."/>
            <person name="Nielsen X.C."/>
            <person name="Skovgaard O."/>
            <person name="Fuursted K."/>
            <person name="Christensen J.J."/>
        </authorList>
    </citation>
    <scope>NUCLEOTIDE SEQUENCE [LARGE SCALE GENOMIC DNA]</scope>
    <source>
        <strain evidence="11 12">CCUG43001</strain>
    </source>
</reference>
<evidence type="ECO:0000256" key="3">
    <source>
        <dbReference type="ARBA" id="ARBA00022741"/>
    </source>
</evidence>
<evidence type="ECO:0000256" key="7">
    <source>
        <dbReference type="ARBA" id="ARBA00033408"/>
    </source>
</evidence>
<dbReference type="Proteomes" id="UP000069912">
    <property type="component" value="Chromosome"/>
</dbReference>
<evidence type="ECO:0000256" key="2">
    <source>
        <dbReference type="ARBA" id="ARBA00021315"/>
    </source>
</evidence>
<evidence type="ECO:0000259" key="10">
    <source>
        <dbReference type="Pfam" id="PF13476"/>
    </source>
</evidence>
<keyword evidence="4 8" id="KW-0227">DNA damage</keyword>
<dbReference type="GO" id="GO:0043590">
    <property type="term" value="C:bacterial nucleoid"/>
    <property type="evidence" value="ECO:0007669"/>
    <property type="project" value="TreeGrafter"/>
</dbReference>
<evidence type="ECO:0000256" key="9">
    <source>
        <dbReference type="SAM" id="Coils"/>
    </source>
</evidence>
<gene>
    <name evidence="11" type="ORF">AWM72_07970</name>
</gene>
<dbReference type="SUPFAM" id="SSF52540">
    <property type="entry name" value="P-loop containing nucleoside triphosphate hydrolases"/>
    <property type="match status" value="1"/>
</dbReference>
<evidence type="ECO:0000256" key="6">
    <source>
        <dbReference type="ARBA" id="ARBA00023204"/>
    </source>
</evidence>
<dbReference type="InterPro" id="IPR038729">
    <property type="entry name" value="Rad50/SbcC_AAA"/>
</dbReference>
<dbReference type="Gene3D" id="3.40.50.300">
    <property type="entry name" value="P-loop containing nucleotide triphosphate hydrolases"/>
    <property type="match status" value="2"/>
</dbReference>
<dbReference type="InterPro" id="IPR027417">
    <property type="entry name" value="P-loop_NTPase"/>
</dbReference>
<evidence type="ECO:0000256" key="1">
    <source>
        <dbReference type="ARBA" id="ARBA00009441"/>
    </source>
</evidence>
<accession>A0A0X8FCA0</accession>
<dbReference type="AlphaFoldDB" id="A0A0X8FCA0"/>
<sequence length="571" mass="65306">MLQHLTIRNFAIIEELEIDFEDGMTVLTGETGAGKSIIIDAVGLLIGGRGASDFIRYHCDSFFLSGIFFMPELAEDGRRLLEDLKIPFEDSQLLISREMHRSGKNVIRVNGVILTVALLKKIGSYLVDIHGQNEHQSLMDASRHIEFLDYFAGKKIQGNLEDFQKEYEHYQSLKDELDQLSLNEQELAQRVDLLRFQISEIDASQLTVDEDQVLEEEREELQNYQKIAEVLQFVTAGLSYEEVNVIDHLGQMSGELARLAGMNQQFDQFIEQMDAAYYGLQDLSSDIHHYMEDMVYDQDRLNQIEERLNAIQKLKRKYGQSIEEILAYADQAREELERLDHRESHQEDLESKLQTSKDRLLDLGHQLHEDRSQTAKDLEQVIMDQMKELYMAKAKFKVQIDLSNRFYKNGMDRVEFYIATNPGEPFKALTKVASGGELSRLMLAMKAVFQEAKGVTSIVFDEVDTGVSGRVAQAIAEKMYQISLGAQVLCISHLAQVAAMADQQLYIHKSEKDGRTMTQVKDLNREERVEELARILAGEQITESSRLAAEDQLDQAAKDRQAMHQAYEEVL</sequence>
<reference evidence="12" key="2">
    <citation type="submission" date="2016-01" db="EMBL/GenBank/DDBJ databases">
        <title>Six Aerococcus type strain genome sequencing and assembly using PacBio and Illumina Hiseq.</title>
        <authorList>
            <person name="Carkaci D."/>
            <person name="Dargis R."/>
            <person name="Nielsen X.C."/>
            <person name="Skovgaard O."/>
            <person name="Fuursted K."/>
            <person name="Christensen J.J."/>
        </authorList>
    </citation>
    <scope>NUCLEOTIDE SEQUENCE [LARGE SCALE GENOMIC DNA]</scope>
    <source>
        <strain evidence="12">CCUG43001</strain>
    </source>
</reference>
<dbReference type="GO" id="GO:0016887">
    <property type="term" value="F:ATP hydrolysis activity"/>
    <property type="evidence" value="ECO:0007669"/>
    <property type="project" value="InterPro"/>
</dbReference>
<dbReference type="GO" id="GO:0009432">
    <property type="term" value="P:SOS response"/>
    <property type="evidence" value="ECO:0007669"/>
    <property type="project" value="TreeGrafter"/>
</dbReference>
<dbReference type="KEGG" id="asan:AWM72_07970"/>
<dbReference type="GeneID" id="92904002"/>
<dbReference type="FunFam" id="3.40.50.300:FF:000356">
    <property type="entry name" value="DNA repair protein RecN"/>
    <property type="match status" value="1"/>
</dbReference>
<keyword evidence="6 8" id="KW-0234">DNA repair</keyword>
<feature type="coiled-coil region" evidence="9">
    <location>
        <begin position="160"/>
        <end position="190"/>
    </location>
</feature>
<dbReference type="GO" id="GO:0006310">
    <property type="term" value="P:DNA recombination"/>
    <property type="evidence" value="ECO:0007669"/>
    <property type="project" value="InterPro"/>
</dbReference>
<keyword evidence="5" id="KW-0067">ATP-binding</keyword>
<feature type="domain" description="Rad50/SbcC-type AAA" evidence="10">
    <location>
        <begin position="5"/>
        <end position="201"/>
    </location>
</feature>
<dbReference type="CDD" id="cd03241">
    <property type="entry name" value="ABC_RecN"/>
    <property type="match status" value="2"/>
</dbReference>
<evidence type="ECO:0000256" key="5">
    <source>
        <dbReference type="ARBA" id="ARBA00022840"/>
    </source>
</evidence>
<feature type="coiled-coil region" evidence="9">
    <location>
        <begin position="301"/>
        <end position="349"/>
    </location>
</feature>
<proteinExistence type="inferred from homology"/>
<name>A0A0X8FCA0_9LACT</name>
<dbReference type="PANTHER" id="PTHR11059:SF0">
    <property type="entry name" value="DNA REPAIR PROTEIN RECN"/>
    <property type="match status" value="1"/>
</dbReference>
<evidence type="ECO:0000256" key="4">
    <source>
        <dbReference type="ARBA" id="ARBA00022763"/>
    </source>
</evidence>
<protein>
    <recommendedName>
        <fullName evidence="2 8">DNA repair protein RecN</fullName>
    </recommendedName>
    <alternativeName>
        <fullName evidence="7 8">Recombination protein N</fullName>
    </alternativeName>
</protein>
<comment type="similarity">
    <text evidence="1 8">Belongs to the RecN family.</text>
</comment>
<evidence type="ECO:0000256" key="8">
    <source>
        <dbReference type="PIRNR" id="PIRNR003128"/>
    </source>
</evidence>
<keyword evidence="3" id="KW-0547">Nucleotide-binding</keyword>
<dbReference type="Pfam" id="PF13476">
    <property type="entry name" value="AAA_23"/>
    <property type="match status" value="1"/>
</dbReference>
<comment type="function">
    <text evidence="8">May be involved in recombinational repair of damaged DNA.</text>
</comment>